<feature type="transmembrane region" description="Helical" evidence="1">
    <location>
        <begin position="28"/>
        <end position="49"/>
    </location>
</feature>
<evidence type="ECO:0000313" key="4">
    <source>
        <dbReference type="Proteomes" id="UP000030136"/>
    </source>
</evidence>
<evidence type="ECO:0000256" key="1">
    <source>
        <dbReference type="SAM" id="Phobius"/>
    </source>
</evidence>
<name>A0A0A2G0F2_9PORP</name>
<sequence>MKSDKKTDKLKEKQSVLFLKKGMRKNTLAAFIYALVTAMVGMFIMSSLYDVEINFIYGLILAGWLFLIDFLFLLIKSSLKKRASKTTKL</sequence>
<evidence type="ECO:0000313" key="3">
    <source>
        <dbReference type="EMBL" id="SQH72912.1"/>
    </source>
</evidence>
<gene>
    <name evidence="2" type="ORF">HQ38_06985</name>
    <name evidence="3" type="ORF">NCTC12858_00747</name>
</gene>
<keyword evidence="1" id="KW-0812">Transmembrane</keyword>
<dbReference type="STRING" id="393921.HQ45_01410"/>
<dbReference type="KEGG" id="pcre:NCTC12858_00747"/>
<reference evidence="2 4" key="1">
    <citation type="submission" date="2014-08" db="EMBL/GenBank/DDBJ databases">
        <title>Porphyromonas crevioricanis strain:COT-253_OH1447 Genome sequencing.</title>
        <authorList>
            <person name="Wallis C."/>
            <person name="Deusch O."/>
            <person name="O'Flynn C."/>
            <person name="Davis I."/>
            <person name="Jospin G."/>
            <person name="Darling A.E."/>
            <person name="Coil D.A."/>
            <person name="Alexiev A."/>
            <person name="Horsfall A."/>
            <person name="Kirkwood N."/>
            <person name="Harris S."/>
            <person name="Eisen J.A."/>
        </authorList>
    </citation>
    <scope>NUCLEOTIDE SEQUENCE [LARGE SCALE GENOMIC DNA]</scope>
    <source>
        <strain evidence="4">COT-253 OH1447</strain>
        <strain evidence="2">COT-253_OH1447</strain>
    </source>
</reference>
<keyword evidence="1" id="KW-0472">Membrane</keyword>
<feature type="transmembrane region" description="Helical" evidence="1">
    <location>
        <begin position="55"/>
        <end position="75"/>
    </location>
</feature>
<keyword evidence="5" id="KW-1185">Reference proteome</keyword>
<evidence type="ECO:0000313" key="2">
    <source>
        <dbReference type="EMBL" id="KGN93949.1"/>
    </source>
</evidence>
<dbReference type="Proteomes" id="UP000249300">
    <property type="component" value="Chromosome 1"/>
</dbReference>
<dbReference type="AlphaFoldDB" id="A0A0A2G0F2"/>
<keyword evidence="1" id="KW-1133">Transmembrane helix</keyword>
<protein>
    <submittedName>
        <fullName evidence="2">Uncharacterized protein</fullName>
    </submittedName>
</protein>
<dbReference type="Proteomes" id="UP000030136">
    <property type="component" value="Unassembled WGS sequence"/>
</dbReference>
<dbReference type="EMBL" id="LS483447">
    <property type="protein sequence ID" value="SQH72912.1"/>
    <property type="molecule type" value="Genomic_DNA"/>
</dbReference>
<reference evidence="3 5" key="2">
    <citation type="submission" date="2018-06" db="EMBL/GenBank/DDBJ databases">
        <authorList>
            <consortium name="Pathogen Informatics"/>
            <person name="Doyle S."/>
        </authorList>
    </citation>
    <scope>NUCLEOTIDE SEQUENCE [LARGE SCALE GENOMIC DNA]</scope>
    <source>
        <strain evidence="3 5">NCTC12858</strain>
    </source>
</reference>
<accession>A0A0A2G0F2</accession>
<organism evidence="2 4">
    <name type="scientific">Porphyromonas crevioricanis</name>
    <dbReference type="NCBI Taxonomy" id="393921"/>
    <lineage>
        <taxon>Bacteria</taxon>
        <taxon>Pseudomonadati</taxon>
        <taxon>Bacteroidota</taxon>
        <taxon>Bacteroidia</taxon>
        <taxon>Bacteroidales</taxon>
        <taxon>Porphyromonadaceae</taxon>
        <taxon>Porphyromonas</taxon>
    </lineage>
</organism>
<dbReference type="RefSeq" id="WP_023941320.1">
    <property type="nucleotide sequence ID" value="NZ_JQJB01000003.1"/>
</dbReference>
<evidence type="ECO:0000313" key="5">
    <source>
        <dbReference type="Proteomes" id="UP000249300"/>
    </source>
</evidence>
<proteinExistence type="predicted"/>
<dbReference type="EMBL" id="JQJC01000021">
    <property type="protein sequence ID" value="KGN93949.1"/>
    <property type="molecule type" value="Genomic_DNA"/>
</dbReference>